<keyword evidence="3" id="KW-1185">Reference proteome</keyword>
<name>K0RXS5_THAOC</name>
<feature type="non-terminal residue" evidence="2">
    <location>
        <position position="1"/>
    </location>
</feature>
<sequence>VVSDGFTGTGAGAYSAESVYSNLAIDLFPNRPDKASSNRTVVFGFCVNGCGGTGTNANGQQAVSVLQQVKEFDQGQYSCNGGAFFWVASADASGSWSDPVAAELALTAGCLDGTTPPTPSPQTTTPNPTTSIAPRPTRPSTSQPTDSPPTTTTSPSSSVIPQPTRPNTSQPTDSPPMTTPSPSSSAIPQPTRPNTSQPTSAVTSEPTRASKPPMTSPPTATPNPTRSVTPSPTISKAPTFKEPVTSKPTNAPIEVGPSFAVFDAALGAPRCASAASSCDSGDLLKGSSCSEPNGSNSVDECVDGSRAIQSIERISVASLSGEVFQEGDMVSVAADVHAWVDGQGDVTVDIYHAVSASYPIWSLVHSEVVNGGMATVRANHGLPGGSPTQAFRFNIRHGGKPETGCSGGQWDDVDDLILHVEPEVITTTTTTALPRVKARHALFD</sequence>
<protein>
    <submittedName>
        <fullName evidence="2">Uncharacterized protein</fullName>
    </submittedName>
</protein>
<evidence type="ECO:0000313" key="2">
    <source>
        <dbReference type="EMBL" id="EJK57244.1"/>
    </source>
</evidence>
<dbReference type="AlphaFoldDB" id="K0RXS5"/>
<dbReference type="OMA" id="KYNNDAK"/>
<feature type="compositionally biased region" description="Low complexity" evidence="1">
    <location>
        <begin position="121"/>
        <end position="158"/>
    </location>
</feature>
<feature type="compositionally biased region" description="Polar residues" evidence="1">
    <location>
        <begin position="192"/>
        <end position="207"/>
    </location>
</feature>
<dbReference type="eggNOG" id="ENOG502S9R9">
    <property type="taxonomic scope" value="Eukaryota"/>
</dbReference>
<comment type="caution">
    <text evidence="2">The sequence shown here is derived from an EMBL/GenBank/DDBJ whole genome shotgun (WGS) entry which is preliminary data.</text>
</comment>
<accession>K0RXS5</accession>
<gene>
    <name evidence="2" type="ORF">THAOC_22737</name>
</gene>
<dbReference type="EMBL" id="AGNL01028941">
    <property type="protein sequence ID" value="EJK57244.1"/>
    <property type="molecule type" value="Genomic_DNA"/>
</dbReference>
<evidence type="ECO:0000256" key="1">
    <source>
        <dbReference type="SAM" id="MobiDB-lite"/>
    </source>
</evidence>
<feature type="compositionally biased region" description="Polar residues" evidence="1">
    <location>
        <begin position="222"/>
        <end position="236"/>
    </location>
</feature>
<evidence type="ECO:0000313" key="3">
    <source>
        <dbReference type="Proteomes" id="UP000266841"/>
    </source>
</evidence>
<dbReference type="Proteomes" id="UP000266841">
    <property type="component" value="Unassembled WGS sequence"/>
</dbReference>
<feature type="compositionally biased region" description="Low complexity" evidence="1">
    <location>
        <begin position="180"/>
        <end position="189"/>
    </location>
</feature>
<reference evidence="2 3" key="1">
    <citation type="journal article" date="2012" name="Genome Biol.">
        <title>Genome and low-iron response of an oceanic diatom adapted to chronic iron limitation.</title>
        <authorList>
            <person name="Lommer M."/>
            <person name="Specht M."/>
            <person name="Roy A.S."/>
            <person name="Kraemer L."/>
            <person name="Andreson R."/>
            <person name="Gutowska M.A."/>
            <person name="Wolf J."/>
            <person name="Bergner S.V."/>
            <person name="Schilhabel M.B."/>
            <person name="Klostermeier U.C."/>
            <person name="Beiko R.G."/>
            <person name="Rosenstiel P."/>
            <person name="Hippler M."/>
            <person name="Laroche J."/>
        </authorList>
    </citation>
    <scope>NUCLEOTIDE SEQUENCE [LARGE SCALE GENOMIC DNA]</scope>
    <source>
        <strain evidence="2 3">CCMP1005</strain>
    </source>
</reference>
<feature type="region of interest" description="Disordered" evidence="1">
    <location>
        <begin position="111"/>
        <end position="253"/>
    </location>
</feature>
<organism evidence="2 3">
    <name type="scientific">Thalassiosira oceanica</name>
    <name type="common">Marine diatom</name>
    <dbReference type="NCBI Taxonomy" id="159749"/>
    <lineage>
        <taxon>Eukaryota</taxon>
        <taxon>Sar</taxon>
        <taxon>Stramenopiles</taxon>
        <taxon>Ochrophyta</taxon>
        <taxon>Bacillariophyta</taxon>
        <taxon>Coscinodiscophyceae</taxon>
        <taxon>Thalassiosirophycidae</taxon>
        <taxon>Thalassiosirales</taxon>
        <taxon>Thalassiosiraceae</taxon>
        <taxon>Thalassiosira</taxon>
    </lineage>
</organism>
<proteinExistence type="predicted"/>